<keyword evidence="4" id="KW-1185">Reference proteome</keyword>
<accession>A0A428UC93</accession>
<name>A0A428UC93_9HYPO</name>
<dbReference type="AlphaFoldDB" id="A0A428UC93"/>
<dbReference type="Proteomes" id="UP000287144">
    <property type="component" value="Unassembled WGS sequence"/>
</dbReference>
<evidence type="ECO:0000256" key="1">
    <source>
        <dbReference type="SAM" id="Coils"/>
    </source>
</evidence>
<evidence type="ECO:0000313" key="3">
    <source>
        <dbReference type="EMBL" id="RSM11926.1"/>
    </source>
</evidence>
<dbReference type="PANTHER" id="PTHR42070:SF1">
    <property type="entry name" value="FILAMENT ASSOCIATED PROTEIN, PUTATIVE (AFU_ORTHOLOGUE AFUA_8G06630)-RELATED"/>
    <property type="match status" value="1"/>
</dbReference>
<evidence type="ECO:0000313" key="4">
    <source>
        <dbReference type="Proteomes" id="UP000287144"/>
    </source>
</evidence>
<sequence length="265" mass="28852">MSTPAHFPLHSKKANLARIRDNQRRSRARRREYLQELEQRLRVYELQGVEASSEVQQAARRVAEENRQLRGLLNRHGITDDYISSYLHTGGAAAQTDPTPIPHFTSSNPGDAVQSLQHVIAPRRPAPLDPGVSYVVPPQESRETSIASVSTSSSSLWEPGQAIQPGPAYGRPLPSNVPTPIGRHSISSQMHPQQYAAQVFPGTQVPRTETYHPVAAPGSLLEDPRRHSYSVAPMPGDASSTLGYSIPMNPFHSPVGPDTGPSGPC</sequence>
<dbReference type="EMBL" id="NKCK01000016">
    <property type="protein sequence ID" value="RSM11926.1"/>
    <property type="molecule type" value="Genomic_DNA"/>
</dbReference>
<comment type="caution">
    <text evidence="3">The sequence shown here is derived from an EMBL/GenBank/DDBJ whole genome shotgun (WGS) entry which is preliminary data.</text>
</comment>
<evidence type="ECO:0000256" key="2">
    <source>
        <dbReference type="SAM" id="MobiDB-lite"/>
    </source>
</evidence>
<dbReference type="PANTHER" id="PTHR42070">
    <property type="entry name" value="FILAMENT ASSOCIATED PROTEIN, PUTATIVE (AFU_ORTHOLOGUE AFUA_8G06630)-RELATED"/>
    <property type="match status" value="1"/>
</dbReference>
<feature type="region of interest" description="Disordered" evidence="2">
    <location>
        <begin position="240"/>
        <end position="265"/>
    </location>
</feature>
<protein>
    <recommendedName>
        <fullName evidence="5">BZIP domain-containing protein</fullName>
    </recommendedName>
</protein>
<organism evidence="3 4">
    <name type="scientific">Fusarium oligoseptatum</name>
    <dbReference type="NCBI Taxonomy" id="2604345"/>
    <lineage>
        <taxon>Eukaryota</taxon>
        <taxon>Fungi</taxon>
        <taxon>Dikarya</taxon>
        <taxon>Ascomycota</taxon>
        <taxon>Pezizomycotina</taxon>
        <taxon>Sordariomycetes</taxon>
        <taxon>Hypocreomycetidae</taxon>
        <taxon>Hypocreales</taxon>
        <taxon>Nectriaceae</taxon>
        <taxon>Fusarium</taxon>
        <taxon>Fusarium solani species complex</taxon>
    </lineage>
</organism>
<reference evidence="3 4" key="1">
    <citation type="submission" date="2017-06" db="EMBL/GenBank/DDBJ databases">
        <title>Comparative genomic analysis of Ambrosia Fusariam Clade fungi.</title>
        <authorList>
            <person name="Stajich J.E."/>
            <person name="Carrillo J."/>
            <person name="Kijimoto T."/>
            <person name="Eskalen A."/>
            <person name="O'Donnell K."/>
            <person name="Kasson M."/>
        </authorList>
    </citation>
    <scope>NUCLEOTIDE SEQUENCE [LARGE SCALE GENOMIC DNA]</scope>
    <source>
        <strain evidence="3 4">NRRL62579</strain>
    </source>
</reference>
<gene>
    <name evidence="3" type="ORF">CEP52_002717</name>
</gene>
<proteinExistence type="predicted"/>
<evidence type="ECO:0008006" key="5">
    <source>
        <dbReference type="Google" id="ProtNLM"/>
    </source>
</evidence>
<keyword evidence="1" id="KW-0175">Coiled coil</keyword>
<feature type="coiled-coil region" evidence="1">
    <location>
        <begin position="27"/>
        <end position="75"/>
    </location>
</feature>
<dbReference type="STRING" id="1325735.A0A428UC93"/>